<keyword evidence="4" id="KW-0378">Hydrolase</keyword>
<evidence type="ECO:0000313" key="6">
    <source>
        <dbReference type="Proteomes" id="UP000219612"/>
    </source>
</evidence>
<accession>A0A285JG57</accession>
<reference evidence="5 6" key="1">
    <citation type="submission" date="2017-09" db="EMBL/GenBank/DDBJ databases">
        <authorList>
            <person name="Ehlers B."/>
            <person name="Leendertz F.H."/>
        </authorList>
    </citation>
    <scope>NUCLEOTIDE SEQUENCE [LARGE SCALE GENOMIC DNA]</scope>
    <source>
        <strain evidence="5 6">CGMCC 4.6857</strain>
    </source>
</reference>
<evidence type="ECO:0000256" key="2">
    <source>
        <dbReference type="ARBA" id="ARBA00022670"/>
    </source>
</evidence>
<dbReference type="PANTHER" id="PTHR30302">
    <property type="entry name" value="HYDROGENASE 1 MATURATION PROTEASE"/>
    <property type="match status" value="1"/>
</dbReference>
<evidence type="ECO:0000256" key="3">
    <source>
        <dbReference type="ARBA" id="ARBA00022750"/>
    </source>
</evidence>
<dbReference type="CDD" id="cd00518">
    <property type="entry name" value="H2MP"/>
    <property type="match status" value="1"/>
</dbReference>
<keyword evidence="6" id="KW-1185">Reference proteome</keyword>
<name>A0A285JG57_9ACTN</name>
<dbReference type="SUPFAM" id="SSF53163">
    <property type="entry name" value="HybD-like"/>
    <property type="match status" value="1"/>
</dbReference>
<keyword evidence="3" id="KW-0064">Aspartyl protease</keyword>
<dbReference type="InterPro" id="IPR000671">
    <property type="entry name" value="Peptidase_A31"/>
</dbReference>
<dbReference type="NCBIfam" id="TIGR00072">
    <property type="entry name" value="hydrog_prot"/>
    <property type="match status" value="1"/>
</dbReference>
<dbReference type="RefSeq" id="WP_097325661.1">
    <property type="nucleotide sequence ID" value="NZ_OBDY01000020.1"/>
</dbReference>
<organism evidence="5 6">
    <name type="scientific">Paractinoplanes atraurantiacus</name>
    <dbReference type="NCBI Taxonomy" id="1036182"/>
    <lineage>
        <taxon>Bacteria</taxon>
        <taxon>Bacillati</taxon>
        <taxon>Actinomycetota</taxon>
        <taxon>Actinomycetes</taxon>
        <taxon>Micromonosporales</taxon>
        <taxon>Micromonosporaceae</taxon>
        <taxon>Paractinoplanes</taxon>
    </lineage>
</organism>
<dbReference type="GO" id="GO:0016485">
    <property type="term" value="P:protein processing"/>
    <property type="evidence" value="ECO:0007669"/>
    <property type="project" value="TreeGrafter"/>
</dbReference>
<dbReference type="PANTHER" id="PTHR30302:SF1">
    <property type="entry name" value="HYDROGENASE 2 MATURATION PROTEASE"/>
    <property type="match status" value="1"/>
</dbReference>
<dbReference type="EMBL" id="OBDY01000020">
    <property type="protein sequence ID" value="SNY59290.1"/>
    <property type="molecule type" value="Genomic_DNA"/>
</dbReference>
<dbReference type="GO" id="GO:0004190">
    <property type="term" value="F:aspartic-type endopeptidase activity"/>
    <property type="evidence" value="ECO:0007669"/>
    <property type="project" value="UniProtKB-KW"/>
</dbReference>
<gene>
    <name evidence="5" type="ORF">SAMN05421748_120102</name>
</gene>
<protein>
    <submittedName>
        <fullName evidence="5">Hydrogenase maturation protease</fullName>
    </submittedName>
</protein>
<sequence>MTGRRVVIGVGNEFRRDDGFGPEVVAELRARGDDRLAGVQLYVSDGEPSRMLDAWSGAELAIVIDVAVGIGGPGGWSELALPEVAGPQHTASGHDIGLGTTVALARVLGRLPPRVVALVAHGHDLGFGVGLSGGVAEAVRPVADRVCALLAAP</sequence>
<proteinExistence type="inferred from homology"/>
<keyword evidence="2 5" id="KW-0645">Protease</keyword>
<dbReference type="GO" id="GO:0008047">
    <property type="term" value="F:enzyme activator activity"/>
    <property type="evidence" value="ECO:0007669"/>
    <property type="project" value="InterPro"/>
</dbReference>
<comment type="similarity">
    <text evidence="1">Belongs to the peptidase A31 family.</text>
</comment>
<dbReference type="Gene3D" id="3.40.50.1450">
    <property type="entry name" value="HybD-like"/>
    <property type="match status" value="1"/>
</dbReference>
<dbReference type="AlphaFoldDB" id="A0A285JG57"/>
<evidence type="ECO:0000256" key="4">
    <source>
        <dbReference type="ARBA" id="ARBA00022801"/>
    </source>
</evidence>
<evidence type="ECO:0000256" key="1">
    <source>
        <dbReference type="ARBA" id="ARBA00006814"/>
    </source>
</evidence>
<dbReference type="InterPro" id="IPR023430">
    <property type="entry name" value="Pept_HybD-like_dom_sf"/>
</dbReference>
<evidence type="ECO:0000313" key="5">
    <source>
        <dbReference type="EMBL" id="SNY59290.1"/>
    </source>
</evidence>
<dbReference type="OrthoDB" id="164170at2"/>
<dbReference type="Proteomes" id="UP000219612">
    <property type="component" value="Unassembled WGS sequence"/>
</dbReference>
<dbReference type="Pfam" id="PF01750">
    <property type="entry name" value="HycI"/>
    <property type="match status" value="1"/>
</dbReference>